<feature type="domain" description="Ig-like" evidence="4">
    <location>
        <begin position="10"/>
        <end position="93"/>
    </location>
</feature>
<dbReference type="PROSITE" id="PS50835">
    <property type="entry name" value="IG_LIKE"/>
    <property type="match status" value="1"/>
</dbReference>
<gene>
    <name evidence="5" type="ORF">SVUK_LOCUS8672</name>
</gene>
<dbReference type="GO" id="GO:0031672">
    <property type="term" value="C:A band"/>
    <property type="evidence" value="ECO:0007669"/>
    <property type="project" value="UniProtKB-SubCell"/>
</dbReference>
<dbReference type="GO" id="GO:0019899">
    <property type="term" value="F:enzyme binding"/>
    <property type="evidence" value="ECO:0007669"/>
    <property type="project" value="UniProtKB-ARBA"/>
</dbReference>
<evidence type="ECO:0000313" key="6">
    <source>
        <dbReference type="Proteomes" id="UP000270094"/>
    </source>
</evidence>
<keyword evidence="2" id="KW-0963">Cytoplasm</keyword>
<dbReference type="InterPro" id="IPR036179">
    <property type="entry name" value="Ig-like_dom_sf"/>
</dbReference>
<dbReference type="SMART" id="SM00409">
    <property type="entry name" value="IG"/>
    <property type="match status" value="1"/>
</dbReference>
<dbReference type="Proteomes" id="UP000270094">
    <property type="component" value="Unassembled WGS sequence"/>
</dbReference>
<dbReference type="InterPro" id="IPR003599">
    <property type="entry name" value="Ig_sub"/>
</dbReference>
<evidence type="ECO:0000256" key="3">
    <source>
        <dbReference type="ARBA" id="ARBA00023319"/>
    </source>
</evidence>
<comment type="subcellular location">
    <subcellularLocation>
        <location evidence="1">Cytoplasm</location>
        <location evidence="1">Myofibril</location>
        <location evidence="1">Sarcomere</location>
        <location evidence="1">A band</location>
    </subcellularLocation>
</comment>
<dbReference type="SUPFAM" id="SSF48726">
    <property type="entry name" value="Immunoglobulin"/>
    <property type="match status" value="1"/>
</dbReference>
<dbReference type="InterPro" id="IPR007110">
    <property type="entry name" value="Ig-like_dom"/>
</dbReference>
<keyword evidence="3" id="KW-0393">Immunoglobulin domain</keyword>
<sequence length="142" mass="15991">MSSLIEEEKPRFIKKLTNVQVTEGEKARFDCVVVGRPEPEVIWSKEEKTIKEDERVHLEFTGDHCALTIDRTVPSDSGLYTVKAKNIHGESINFCQLKIVPRRQPPPAPPKPLVRPIKPPTIKTTLTTSTYEEGDTAILQVS</sequence>
<evidence type="ECO:0000256" key="1">
    <source>
        <dbReference type="ARBA" id="ARBA00004161"/>
    </source>
</evidence>
<dbReference type="OrthoDB" id="504170at2759"/>
<dbReference type="Pfam" id="PF07679">
    <property type="entry name" value="I-set"/>
    <property type="match status" value="1"/>
</dbReference>
<evidence type="ECO:0000259" key="4">
    <source>
        <dbReference type="PROSITE" id="PS50835"/>
    </source>
</evidence>
<dbReference type="FunFam" id="2.60.40.10:FF:000425">
    <property type="entry name" value="Myosin light chain kinase"/>
    <property type="match status" value="1"/>
</dbReference>
<dbReference type="InterPro" id="IPR013783">
    <property type="entry name" value="Ig-like_fold"/>
</dbReference>
<protein>
    <recommendedName>
        <fullName evidence="4">Ig-like domain-containing protein</fullName>
    </recommendedName>
</protein>
<keyword evidence="6" id="KW-1185">Reference proteome</keyword>
<dbReference type="AlphaFoldDB" id="A0A3P7J706"/>
<dbReference type="EMBL" id="UYYB01031901">
    <property type="protein sequence ID" value="VDM73674.1"/>
    <property type="molecule type" value="Genomic_DNA"/>
</dbReference>
<proteinExistence type="predicted"/>
<evidence type="ECO:0000313" key="5">
    <source>
        <dbReference type="EMBL" id="VDM73674.1"/>
    </source>
</evidence>
<evidence type="ECO:0000256" key="2">
    <source>
        <dbReference type="ARBA" id="ARBA00022490"/>
    </source>
</evidence>
<dbReference type="PANTHER" id="PTHR47633">
    <property type="entry name" value="IMMUNOGLOBULIN"/>
    <property type="match status" value="1"/>
</dbReference>
<dbReference type="InterPro" id="IPR003598">
    <property type="entry name" value="Ig_sub2"/>
</dbReference>
<dbReference type="SMART" id="SM00408">
    <property type="entry name" value="IGc2"/>
    <property type="match status" value="1"/>
</dbReference>
<name>A0A3P7J706_STRVU</name>
<organism evidence="5 6">
    <name type="scientific">Strongylus vulgaris</name>
    <name type="common">Blood worm</name>
    <dbReference type="NCBI Taxonomy" id="40348"/>
    <lineage>
        <taxon>Eukaryota</taxon>
        <taxon>Metazoa</taxon>
        <taxon>Ecdysozoa</taxon>
        <taxon>Nematoda</taxon>
        <taxon>Chromadorea</taxon>
        <taxon>Rhabditida</taxon>
        <taxon>Rhabditina</taxon>
        <taxon>Rhabditomorpha</taxon>
        <taxon>Strongyloidea</taxon>
        <taxon>Strongylidae</taxon>
        <taxon>Strongylus</taxon>
    </lineage>
</organism>
<dbReference type="Gene3D" id="2.60.40.10">
    <property type="entry name" value="Immunoglobulins"/>
    <property type="match status" value="1"/>
</dbReference>
<accession>A0A3P7J706</accession>
<reference evidence="5 6" key="1">
    <citation type="submission" date="2018-11" db="EMBL/GenBank/DDBJ databases">
        <authorList>
            <consortium name="Pathogen Informatics"/>
        </authorList>
    </citation>
    <scope>NUCLEOTIDE SEQUENCE [LARGE SCALE GENOMIC DNA]</scope>
</reference>
<dbReference type="InterPro" id="IPR013098">
    <property type="entry name" value="Ig_I-set"/>
</dbReference>